<dbReference type="PANTHER" id="PTHR46230:SF7">
    <property type="entry name" value="BOLA-LIKE PROTEIN 1"/>
    <property type="match status" value="1"/>
</dbReference>
<dbReference type="Gene3D" id="3.30.300.90">
    <property type="entry name" value="BolA-like"/>
    <property type="match status" value="1"/>
</dbReference>
<dbReference type="InterPro" id="IPR036065">
    <property type="entry name" value="BolA-like_sf"/>
</dbReference>
<organism evidence="2 3">
    <name type="scientific">Chiayiivirga flava</name>
    <dbReference type="NCBI Taxonomy" id="659595"/>
    <lineage>
        <taxon>Bacteria</taxon>
        <taxon>Pseudomonadati</taxon>
        <taxon>Pseudomonadota</taxon>
        <taxon>Gammaproteobacteria</taxon>
        <taxon>Lysobacterales</taxon>
        <taxon>Lysobacteraceae</taxon>
        <taxon>Chiayiivirga</taxon>
    </lineage>
</organism>
<name>A0A7W8FZD7_9GAMM</name>
<dbReference type="AlphaFoldDB" id="A0A7W8FZD7"/>
<evidence type="ECO:0000313" key="3">
    <source>
        <dbReference type="Proteomes" id="UP000521199"/>
    </source>
</evidence>
<dbReference type="Pfam" id="PF01722">
    <property type="entry name" value="BolA"/>
    <property type="match status" value="1"/>
</dbReference>
<keyword evidence="3" id="KW-1185">Reference proteome</keyword>
<accession>A0A7W8FZD7</accession>
<dbReference type="EMBL" id="JACHHP010000003">
    <property type="protein sequence ID" value="MBB5208342.1"/>
    <property type="molecule type" value="Genomic_DNA"/>
</dbReference>
<dbReference type="InterPro" id="IPR002634">
    <property type="entry name" value="BolA"/>
</dbReference>
<dbReference type="PANTHER" id="PTHR46230">
    <property type="match status" value="1"/>
</dbReference>
<protein>
    <submittedName>
        <fullName evidence="2">BolA protein</fullName>
    </submittedName>
</protein>
<dbReference type="Proteomes" id="UP000521199">
    <property type="component" value="Unassembled WGS sequence"/>
</dbReference>
<evidence type="ECO:0000256" key="1">
    <source>
        <dbReference type="RuleBase" id="RU003860"/>
    </source>
</evidence>
<evidence type="ECO:0000313" key="2">
    <source>
        <dbReference type="EMBL" id="MBB5208342.1"/>
    </source>
</evidence>
<dbReference type="SUPFAM" id="SSF82657">
    <property type="entry name" value="BolA-like"/>
    <property type="match status" value="1"/>
</dbReference>
<comment type="caution">
    <text evidence="2">The sequence shown here is derived from an EMBL/GenBank/DDBJ whole genome shotgun (WGS) entry which is preliminary data.</text>
</comment>
<proteinExistence type="inferred from homology"/>
<comment type="similarity">
    <text evidence="1">Belongs to the BolA/IbaG family.</text>
</comment>
<sequence length="91" mass="10157">MNGRMERIRERLTAALAPRDLRVVDESHKHVGHAGARDGRGHFAVTIVSAAFEGQRPLERHRQVYAALGDLMQTDIHALSMQAYAPSEILQ</sequence>
<reference evidence="2 3" key="1">
    <citation type="submission" date="2020-08" db="EMBL/GenBank/DDBJ databases">
        <title>Genomic Encyclopedia of Type Strains, Phase IV (KMG-IV): sequencing the most valuable type-strain genomes for metagenomic binning, comparative biology and taxonomic classification.</title>
        <authorList>
            <person name="Goeker M."/>
        </authorList>
    </citation>
    <scope>NUCLEOTIDE SEQUENCE [LARGE SCALE GENOMIC DNA]</scope>
    <source>
        <strain evidence="2 3">DSM 24163</strain>
    </source>
</reference>
<dbReference type="GO" id="GO:0016226">
    <property type="term" value="P:iron-sulfur cluster assembly"/>
    <property type="evidence" value="ECO:0007669"/>
    <property type="project" value="TreeGrafter"/>
</dbReference>
<gene>
    <name evidence="2" type="ORF">HNQ52_001884</name>
</gene>
<dbReference type="PIRSF" id="PIRSF003113">
    <property type="entry name" value="BolA"/>
    <property type="match status" value="1"/>
</dbReference>